<name>A0AAU9JP91_9CILI</name>
<gene>
    <name evidence="1" type="ORF">BSTOLATCC_MIC46715</name>
</gene>
<evidence type="ECO:0000313" key="2">
    <source>
        <dbReference type="Proteomes" id="UP001162131"/>
    </source>
</evidence>
<dbReference type="Pfam" id="PF08613">
    <property type="entry name" value="Cyclin"/>
    <property type="match status" value="1"/>
</dbReference>
<protein>
    <recommendedName>
        <fullName evidence="3">Cyclin</fullName>
    </recommendedName>
</protein>
<dbReference type="InterPro" id="IPR036915">
    <property type="entry name" value="Cyclin-like_sf"/>
</dbReference>
<dbReference type="EMBL" id="CAJZBQ010000046">
    <property type="protein sequence ID" value="CAG9328724.1"/>
    <property type="molecule type" value="Genomic_DNA"/>
</dbReference>
<dbReference type="Proteomes" id="UP001162131">
    <property type="component" value="Unassembled WGS sequence"/>
</dbReference>
<dbReference type="SUPFAM" id="SSF47954">
    <property type="entry name" value="Cyclin-like"/>
    <property type="match status" value="1"/>
</dbReference>
<evidence type="ECO:0008006" key="3">
    <source>
        <dbReference type="Google" id="ProtNLM"/>
    </source>
</evidence>
<dbReference type="GO" id="GO:0019901">
    <property type="term" value="F:protein kinase binding"/>
    <property type="evidence" value="ECO:0007669"/>
    <property type="project" value="InterPro"/>
</dbReference>
<keyword evidence="2" id="KW-1185">Reference proteome</keyword>
<comment type="caution">
    <text evidence="1">The sequence shown here is derived from an EMBL/GenBank/DDBJ whole genome shotgun (WGS) entry which is preliminary data.</text>
</comment>
<dbReference type="PANTHER" id="PTHR15615:SF108">
    <property type="entry name" value="PROTEIN CNPPD1"/>
    <property type="match status" value="1"/>
</dbReference>
<reference evidence="1" key="1">
    <citation type="submission" date="2021-09" db="EMBL/GenBank/DDBJ databases">
        <authorList>
            <consortium name="AG Swart"/>
            <person name="Singh M."/>
            <person name="Singh A."/>
            <person name="Seah K."/>
            <person name="Emmerich C."/>
        </authorList>
    </citation>
    <scope>NUCLEOTIDE SEQUENCE</scope>
    <source>
        <strain evidence="1">ATCC30299</strain>
    </source>
</reference>
<sequence>MSSLLEAVALFLENYSTFSSCPKENLKLFFEQAKIPSISMCNYLGHLNLYMHCPEHCYVMALIYVERLISNFKKNIFDNISLHKLFLISLSIAVKFSEDKYCTNSYYAKVGGIPTKDFNNLEQSFLMLLDFNLYISYENYENFIDIIVSTAHSKNRQNYTTKENVHITHEIVLNCAPA</sequence>
<dbReference type="Gene3D" id="1.10.472.10">
    <property type="entry name" value="Cyclin-like"/>
    <property type="match status" value="1"/>
</dbReference>
<accession>A0AAU9JP91</accession>
<evidence type="ECO:0000313" key="1">
    <source>
        <dbReference type="EMBL" id="CAG9328724.1"/>
    </source>
</evidence>
<organism evidence="1 2">
    <name type="scientific">Blepharisma stoltei</name>
    <dbReference type="NCBI Taxonomy" id="1481888"/>
    <lineage>
        <taxon>Eukaryota</taxon>
        <taxon>Sar</taxon>
        <taxon>Alveolata</taxon>
        <taxon>Ciliophora</taxon>
        <taxon>Postciliodesmatophora</taxon>
        <taxon>Heterotrichea</taxon>
        <taxon>Heterotrichida</taxon>
        <taxon>Blepharismidae</taxon>
        <taxon>Blepharisma</taxon>
    </lineage>
</organism>
<dbReference type="InterPro" id="IPR013922">
    <property type="entry name" value="Cyclin_PHO80-like"/>
</dbReference>
<dbReference type="AlphaFoldDB" id="A0AAU9JP91"/>
<dbReference type="PANTHER" id="PTHR15615">
    <property type="match status" value="1"/>
</dbReference>
<dbReference type="CDD" id="cd20558">
    <property type="entry name" value="CYCLIN_ScPCL7-like"/>
    <property type="match status" value="1"/>
</dbReference>
<proteinExistence type="predicted"/>